<reference evidence="2" key="1">
    <citation type="submission" date="2021-12" db="EMBL/GenBank/DDBJ databases">
        <title>Discovery of the Pendulisporaceae a myxobacterial family with distinct sporulation behavior and unique specialized metabolism.</title>
        <authorList>
            <person name="Garcia R."/>
            <person name="Popoff A."/>
            <person name="Bader C.D."/>
            <person name="Loehr J."/>
            <person name="Walesch S."/>
            <person name="Walt C."/>
            <person name="Boldt J."/>
            <person name="Bunk B."/>
            <person name="Haeckl F.J.F.P.J."/>
            <person name="Gunesch A.P."/>
            <person name="Birkelbach J."/>
            <person name="Nuebel U."/>
            <person name="Pietschmann T."/>
            <person name="Bach T."/>
            <person name="Mueller R."/>
        </authorList>
    </citation>
    <scope>NUCLEOTIDE SEQUENCE</scope>
    <source>
        <strain evidence="2">MSr11367</strain>
    </source>
</reference>
<evidence type="ECO:0000313" key="2">
    <source>
        <dbReference type="EMBL" id="WXB06283.1"/>
    </source>
</evidence>
<dbReference type="RefSeq" id="WP_394835931.1">
    <property type="nucleotide sequence ID" value="NZ_CP089929.1"/>
</dbReference>
<gene>
    <name evidence="2" type="ORF">LVJ94_03355</name>
</gene>
<evidence type="ECO:0000313" key="3">
    <source>
        <dbReference type="Proteomes" id="UP001374803"/>
    </source>
</evidence>
<proteinExistence type="predicted"/>
<dbReference type="Proteomes" id="UP001374803">
    <property type="component" value="Chromosome"/>
</dbReference>
<sequence length="63" mass="7326">MASNTTFQKRQKERARLDKQRAKDEKKKQRRDERPDRTTTEAGVDPDIAHIIPGPQPILEEVT</sequence>
<dbReference type="EMBL" id="CP089983">
    <property type="protein sequence ID" value="WXB06283.1"/>
    <property type="molecule type" value="Genomic_DNA"/>
</dbReference>
<keyword evidence="3" id="KW-1185">Reference proteome</keyword>
<feature type="region of interest" description="Disordered" evidence="1">
    <location>
        <begin position="1"/>
        <end position="63"/>
    </location>
</feature>
<evidence type="ECO:0000256" key="1">
    <source>
        <dbReference type="SAM" id="MobiDB-lite"/>
    </source>
</evidence>
<organism evidence="2 3">
    <name type="scientific">Pendulispora rubella</name>
    <dbReference type="NCBI Taxonomy" id="2741070"/>
    <lineage>
        <taxon>Bacteria</taxon>
        <taxon>Pseudomonadati</taxon>
        <taxon>Myxococcota</taxon>
        <taxon>Myxococcia</taxon>
        <taxon>Myxococcales</taxon>
        <taxon>Sorangiineae</taxon>
        <taxon>Pendulisporaceae</taxon>
        <taxon>Pendulispora</taxon>
    </lineage>
</organism>
<feature type="compositionally biased region" description="Basic and acidic residues" evidence="1">
    <location>
        <begin position="14"/>
        <end position="39"/>
    </location>
</feature>
<name>A0ABZ2L8L8_9BACT</name>
<protein>
    <recommendedName>
        <fullName evidence="4">SRp25 nuclear protein</fullName>
    </recommendedName>
</protein>
<accession>A0ABZ2L8L8</accession>
<evidence type="ECO:0008006" key="4">
    <source>
        <dbReference type="Google" id="ProtNLM"/>
    </source>
</evidence>